<evidence type="ECO:0000313" key="2">
    <source>
        <dbReference type="EMBL" id="KGQ17836.1"/>
    </source>
</evidence>
<dbReference type="RefSeq" id="WP_036171731.1">
    <property type="nucleotide sequence ID" value="NZ_JRKJ01000024.1"/>
</dbReference>
<feature type="signal peptide" evidence="1">
    <location>
        <begin position="1"/>
        <end position="20"/>
    </location>
</feature>
<evidence type="ECO:0000256" key="1">
    <source>
        <dbReference type="SAM" id="SignalP"/>
    </source>
</evidence>
<reference evidence="2 3" key="1">
    <citation type="submission" date="2014-09" db="EMBL/GenBank/DDBJ databases">
        <title>Genome sequences of Lysobacter dokdonensis DS-58.</title>
        <authorList>
            <person name="Kim J.F."/>
            <person name="Kwak M.-J."/>
        </authorList>
    </citation>
    <scope>NUCLEOTIDE SEQUENCE [LARGE SCALE GENOMIC DNA]</scope>
    <source>
        <strain evidence="2 3">DS-58</strain>
    </source>
</reference>
<comment type="caution">
    <text evidence="2">The sequence shown here is derived from an EMBL/GenBank/DDBJ whole genome shotgun (WGS) entry which is preliminary data.</text>
</comment>
<dbReference type="AlphaFoldDB" id="A0A0A2WCM8"/>
<evidence type="ECO:0008006" key="4">
    <source>
        <dbReference type="Google" id="ProtNLM"/>
    </source>
</evidence>
<dbReference type="EMBL" id="JRKJ01000024">
    <property type="protein sequence ID" value="KGQ17836.1"/>
    <property type="molecule type" value="Genomic_DNA"/>
</dbReference>
<dbReference type="eggNOG" id="COG3637">
    <property type="taxonomic scope" value="Bacteria"/>
</dbReference>
<name>A0A0A2WCM8_9GAMM</name>
<dbReference type="OrthoDB" id="6048657at2"/>
<organism evidence="2 3">
    <name type="scientific">Lysobacter dokdonensis DS-58</name>
    <dbReference type="NCBI Taxonomy" id="1300345"/>
    <lineage>
        <taxon>Bacteria</taxon>
        <taxon>Pseudomonadati</taxon>
        <taxon>Pseudomonadota</taxon>
        <taxon>Gammaproteobacteria</taxon>
        <taxon>Lysobacterales</taxon>
        <taxon>Lysobacteraceae</taxon>
        <taxon>Noviluteimonas</taxon>
    </lineage>
</organism>
<sequence length="206" mass="22386">MKKQILAAAVLAVASFGAYAAEGTTTDSIAPSYTYVDARIARNAIEVDPNMSDVNFDGYNINGSFEFAEQFHVFGGYESTNNDEFGVDIDLTQTQVGIGWHPSVADNADFLLEASWINRKAEVSAFGVSADEDEDAYRVSAGFRGAFNKYVVGSIKANYTDGKNSDGEFSPTAGLEVRFNDMWSLIGEAEFAESEQHYTVGVRASF</sequence>
<accession>A0A0A2WCM8</accession>
<dbReference type="Proteomes" id="UP000030518">
    <property type="component" value="Unassembled WGS sequence"/>
</dbReference>
<gene>
    <name evidence="2" type="ORF">LF41_1911</name>
</gene>
<keyword evidence="1" id="KW-0732">Signal</keyword>
<dbReference type="PATRIC" id="fig|1300345.3.peg.2957"/>
<dbReference type="SUPFAM" id="SSF56935">
    <property type="entry name" value="Porins"/>
    <property type="match status" value="1"/>
</dbReference>
<protein>
    <recommendedName>
        <fullName evidence="4">Outer membrane protein beta-barrel domain-containing protein</fullName>
    </recommendedName>
</protein>
<keyword evidence="3" id="KW-1185">Reference proteome</keyword>
<proteinExistence type="predicted"/>
<feature type="chain" id="PRO_5001996120" description="Outer membrane protein beta-barrel domain-containing protein" evidence="1">
    <location>
        <begin position="21"/>
        <end position="206"/>
    </location>
</feature>
<evidence type="ECO:0000313" key="3">
    <source>
        <dbReference type="Proteomes" id="UP000030518"/>
    </source>
</evidence>